<dbReference type="GO" id="GO:0006089">
    <property type="term" value="P:lactate metabolic process"/>
    <property type="evidence" value="ECO:0007669"/>
    <property type="project" value="TreeGrafter"/>
</dbReference>
<evidence type="ECO:0000256" key="2">
    <source>
        <dbReference type="ARBA" id="ARBA00022532"/>
    </source>
</evidence>
<evidence type="ECO:0000256" key="5">
    <source>
        <dbReference type="ARBA" id="ARBA00023027"/>
    </source>
</evidence>
<protein>
    <submittedName>
        <fullName evidence="12">Malate dehydrogenase</fullName>
        <ecNumber evidence="12">1.1.1.37</ecNumber>
    </submittedName>
</protein>
<dbReference type="Pfam" id="PF00056">
    <property type="entry name" value="Ldh_1_N"/>
    <property type="match status" value="1"/>
</dbReference>
<keyword evidence="2" id="KW-0816">Tricarboxylic acid cycle</keyword>
<dbReference type="RefSeq" id="WP_071907284.1">
    <property type="nucleotide sequence ID" value="NZ_LT607756.1"/>
</dbReference>
<evidence type="ECO:0000256" key="1">
    <source>
        <dbReference type="ARBA" id="ARBA00008104"/>
    </source>
</evidence>
<accession>A0A1D3L3H5</accession>
<sequence>MKVSVIGASGKVGKTAAFCLAEENLVDELVLIAREKSIDKVEGEALDMYDALAAKDVNVSITPSCDLKDIRDSDVVVLSAGIPRSSGMTRMDVAVPNAKIVAEYSRAVARYAPDSVLLVVTNPVDVMTYIAFKASGFDKNKVFGLGNHLDSLRLKNQIAKHFNIHVSEIHTRVVGEHGNHMVPLISSTSIGGILLKYFSKYDSFDIARTIEKVKSAGEYVISKKGATEYGPAYAVSNIVNIILNDEKKILTVSAYLEGEIEGVPDVCLGVPVKLGKDGIRRIIPIKMSEEEKVAFLEAAKFVKESTNEVLDCLDEDF</sequence>
<evidence type="ECO:0000256" key="7">
    <source>
        <dbReference type="PIRSR" id="PIRSR000102-2"/>
    </source>
</evidence>
<evidence type="ECO:0000259" key="11">
    <source>
        <dbReference type="Pfam" id="PF02866"/>
    </source>
</evidence>
<dbReference type="InterPro" id="IPR001236">
    <property type="entry name" value="Lactate/malate_DH_N"/>
</dbReference>
<dbReference type="Proteomes" id="UP000094707">
    <property type="component" value="Chromosome I"/>
</dbReference>
<dbReference type="PATRIC" id="fig|129848.4.peg.1685"/>
<feature type="binding site" evidence="8">
    <location>
        <begin position="120"/>
        <end position="122"/>
    </location>
    <ligand>
        <name>NAD(+)</name>
        <dbReference type="ChEBI" id="CHEBI:57540"/>
    </ligand>
</feature>
<organism evidence="12 13">
    <name type="scientific">Methanobacterium congolense</name>
    <dbReference type="NCBI Taxonomy" id="118062"/>
    <lineage>
        <taxon>Archaea</taxon>
        <taxon>Methanobacteriati</taxon>
        <taxon>Methanobacteriota</taxon>
        <taxon>Methanomada group</taxon>
        <taxon>Methanobacteria</taxon>
        <taxon>Methanobacteriales</taxon>
        <taxon>Methanobacteriaceae</taxon>
        <taxon>Methanobacterium</taxon>
    </lineage>
</organism>
<gene>
    <name evidence="12" type="primary">mdh 3</name>
    <name evidence="12" type="ORF">MCBB_1647</name>
</gene>
<dbReference type="EC" id="1.1.1.37" evidence="12"/>
<evidence type="ECO:0000256" key="8">
    <source>
        <dbReference type="PIRSR" id="PIRSR000102-3"/>
    </source>
</evidence>
<feature type="binding site" evidence="7">
    <location>
        <position position="153"/>
    </location>
    <ligand>
        <name>substrate</name>
    </ligand>
</feature>
<dbReference type="NCBIfam" id="NF004863">
    <property type="entry name" value="PRK06223.1"/>
    <property type="match status" value="1"/>
</dbReference>
<reference evidence="12 13" key="1">
    <citation type="submission" date="2016-08" db="EMBL/GenBank/DDBJ databases">
        <authorList>
            <person name="Seilhamer J.J."/>
        </authorList>
    </citation>
    <scope>NUCLEOTIDE SEQUENCE [LARGE SCALE GENOMIC DNA]</scope>
    <source>
        <strain evidence="12">Buetzberg</strain>
    </source>
</reference>
<evidence type="ECO:0000259" key="10">
    <source>
        <dbReference type="Pfam" id="PF00056"/>
    </source>
</evidence>
<evidence type="ECO:0000256" key="4">
    <source>
        <dbReference type="ARBA" id="ARBA00023002"/>
    </source>
</evidence>
<dbReference type="SUPFAM" id="SSF51735">
    <property type="entry name" value="NAD(P)-binding Rossmann-fold domains"/>
    <property type="match status" value="1"/>
</dbReference>
<keyword evidence="5 8" id="KW-0520">NAD</keyword>
<feature type="binding site" evidence="8">
    <location>
        <begin position="7"/>
        <end position="13"/>
    </location>
    <ligand>
        <name>NAD(+)</name>
        <dbReference type="ChEBI" id="CHEBI:57540"/>
    </ligand>
</feature>
<feature type="binding site" evidence="8">
    <location>
        <position position="97"/>
    </location>
    <ligand>
        <name>NAD(+)</name>
        <dbReference type="ChEBI" id="CHEBI:57540"/>
    </ligand>
</feature>
<feature type="domain" description="Lactate/malate dehydrogenase C-terminal" evidence="11">
    <location>
        <begin position="148"/>
        <end position="310"/>
    </location>
</feature>
<dbReference type="OrthoDB" id="2596at2157"/>
<feature type="binding site" evidence="7">
    <location>
        <position position="122"/>
    </location>
    <ligand>
        <name>substrate</name>
    </ligand>
</feature>
<evidence type="ECO:0000256" key="9">
    <source>
        <dbReference type="RuleBase" id="RU003369"/>
    </source>
</evidence>
<dbReference type="InterPro" id="IPR015955">
    <property type="entry name" value="Lactate_DH/Glyco_Ohase_4_C"/>
</dbReference>
<dbReference type="GO" id="GO:0030060">
    <property type="term" value="F:L-malate dehydrogenase (NAD+) activity"/>
    <property type="evidence" value="ECO:0007669"/>
    <property type="project" value="UniProtKB-EC"/>
</dbReference>
<keyword evidence="3" id="KW-0521">NADP</keyword>
<keyword evidence="13" id="KW-1185">Reference proteome</keyword>
<evidence type="ECO:0000256" key="3">
    <source>
        <dbReference type="ARBA" id="ARBA00022857"/>
    </source>
</evidence>
<dbReference type="KEGG" id="mcub:MCBB_1647"/>
<dbReference type="GeneID" id="30412485"/>
<dbReference type="Gene3D" id="3.90.110.10">
    <property type="entry name" value="Lactate dehydrogenase/glycoside hydrolase, family 4, C-terminal"/>
    <property type="match status" value="1"/>
</dbReference>
<dbReference type="InterPro" id="IPR036291">
    <property type="entry name" value="NAD(P)-bd_dom_sf"/>
</dbReference>
<dbReference type="InterPro" id="IPR001557">
    <property type="entry name" value="L-lactate/malate_DH"/>
</dbReference>
<dbReference type="GO" id="GO:0004459">
    <property type="term" value="F:L-lactate dehydrogenase (NAD+) activity"/>
    <property type="evidence" value="ECO:0007669"/>
    <property type="project" value="TreeGrafter"/>
</dbReference>
<evidence type="ECO:0000256" key="6">
    <source>
        <dbReference type="PIRSR" id="PIRSR000102-1"/>
    </source>
</evidence>
<keyword evidence="4 9" id="KW-0560">Oxidoreductase</keyword>
<dbReference type="InterPro" id="IPR022383">
    <property type="entry name" value="Lactate/malate_DH_C"/>
</dbReference>
<dbReference type="PANTHER" id="PTHR43128">
    <property type="entry name" value="L-2-HYDROXYCARBOXYLATE DEHYDROGENASE (NAD(P)(+))"/>
    <property type="match status" value="1"/>
</dbReference>
<dbReference type="AlphaFoldDB" id="A0A1D3L3H5"/>
<dbReference type="EMBL" id="LT607756">
    <property type="protein sequence ID" value="SCG86202.1"/>
    <property type="molecule type" value="Genomic_DNA"/>
</dbReference>
<dbReference type="SUPFAM" id="SSF56327">
    <property type="entry name" value="LDH C-terminal domain-like"/>
    <property type="match status" value="1"/>
</dbReference>
<feature type="binding site" evidence="7">
    <location>
        <position position="84"/>
    </location>
    <ligand>
        <name>substrate</name>
    </ligand>
</feature>
<proteinExistence type="inferred from homology"/>
<dbReference type="PIRSF" id="PIRSF000102">
    <property type="entry name" value="Lac_mal_DH"/>
    <property type="match status" value="1"/>
</dbReference>
<dbReference type="Gene3D" id="3.40.50.720">
    <property type="entry name" value="NAD(P)-binding Rossmann-like Domain"/>
    <property type="match status" value="1"/>
</dbReference>
<comment type="similarity">
    <text evidence="1 9">Belongs to the LDH/MDH superfamily.</text>
</comment>
<evidence type="ECO:0000313" key="13">
    <source>
        <dbReference type="Proteomes" id="UP000094707"/>
    </source>
</evidence>
<dbReference type="PANTHER" id="PTHR43128:SF16">
    <property type="entry name" value="L-LACTATE DEHYDROGENASE"/>
    <property type="match status" value="1"/>
</dbReference>
<feature type="binding site" evidence="7">
    <location>
        <position position="90"/>
    </location>
    <ligand>
        <name>substrate</name>
    </ligand>
</feature>
<feature type="domain" description="Lactate/malate dehydrogenase N-terminal" evidence="10">
    <location>
        <begin position="1"/>
        <end position="144"/>
    </location>
</feature>
<feature type="active site" description="Proton acceptor" evidence="6">
    <location>
        <position position="177"/>
    </location>
</feature>
<dbReference type="GO" id="GO:0006099">
    <property type="term" value="P:tricarboxylic acid cycle"/>
    <property type="evidence" value="ECO:0007669"/>
    <property type="project" value="UniProtKB-KW"/>
</dbReference>
<dbReference type="STRING" id="118062.MCBB_1647"/>
<evidence type="ECO:0000313" key="12">
    <source>
        <dbReference type="EMBL" id="SCG86202.1"/>
    </source>
</evidence>
<name>A0A1D3L3H5_9EURY</name>
<dbReference type="Pfam" id="PF02866">
    <property type="entry name" value="Ldh_1_C"/>
    <property type="match status" value="1"/>
</dbReference>
<dbReference type="PRINTS" id="PR00086">
    <property type="entry name" value="LLDHDRGNASE"/>
</dbReference>